<organism evidence="1 2">
    <name type="scientific">Eschrichtius robustus</name>
    <name type="common">California gray whale</name>
    <name type="synonym">Eschrichtius gibbosus</name>
    <dbReference type="NCBI Taxonomy" id="9764"/>
    <lineage>
        <taxon>Eukaryota</taxon>
        <taxon>Metazoa</taxon>
        <taxon>Chordata</taxon>
        <taxon>Craniata</taxon>
        <taxon>Vertebrata</taxon>
        <taxon>Euteleostomi</taxon>
        <taxon>Mammalia</taxon>
        <taxon>Eutheria</taxon>
        <taxon>Laurasiatheria</taxon>
        <taxon>Artiodactyla</taxon>
        <taxon>Whippomorpha</taxon>
        <taxon>Cetacea</taxon>
        <taxon>Mysticeti</taxon>
        <taxon>Eschrichtiidae</taxon>
        <taxon>Eschrichtius</taxon>
    </lineage>
</organism>
<dbReference type="EMBL" id="JAIQCJ010000173">
    <property type="protein sequence ID" value="KAJ8797662.1"/>
    <property type="molecule type" value="Genomic_DNA"/>
</dbReference>
<reference evidence="1 2" key="1">
    <citation type="submission" date="2022-11" db="EMBL/GenBank/DDBJ databases">
        <title>Whole genome sequence of Eschrichtius robustus ER-17-0199.</title>
        <authorList>
            <person name="Bruniche-Olsen A."/>
            <person name="Black A.N."/>
            <person name="Fields C.J."/>
            <person name="Walden K."/>
            <person name="Dewoody J.A."/>
        </authorList>
    </citation>
    <scope>NUCLEOTIDE SEQUENCE [LARGE SCALE GENOMIC DNA]</scope>
    <source>
        <strain evidence="1">ER-17-0199</strain>
        <tissue evidence="1">Blubber</tissue>
    </source>
</reference>
<evidence type="ECO:0000313" key="1">
    <source>
        <dbReference type="EMBL" id="KAJ8797662.1"/>
    </source>
</evidence>
<comment type="caution">
    <text evidence="1">The sequence shown here is derived from an EMBL/GenBank/DDBJ whole genome shotgun (WGS) entry which is preliminary data.</text>
</comment>
<name>A0AB34I360_ESCRO</name>
<protein>
    <submittedName>
        <fullName evidence="1">Uncharacterized protein</fullName>
    </submittedName>
</protein>
<gene>
    <name evidence="1" type="ORF">J1605_017200</name>
</gene>
<proteinExistence type="predicted"/>
<sequence>MGLQHFEEAAAVFQETLRGGSQPDAAWELHFCLLQLTLQDQ</sequence>
<evidence type="ECO:0000313" key="2">
    <source>
        <dbReference type="Proteomes" id="UP001159641"/>
    </source>
</evidence>
<dbReference type="AlphaFoldDB" id="A0AB34I360"/>
<accession>A0AB34I360</accession>
<keyword evidence="2" id="KW-1185">Reference proteome</keyword>
<dbReference type="Proteomes" id="UP001159641">
    <property type="component" value="Unassembled WGS sequence"/>
</dbReference>